<feature type="chain" id="PRO_5029863566" description="Mucin-like glycoprotein" evidence="3">
    <location>
        <begin position="28"/>
        <end position="504"/>
    </location>
</feature>
<evidence type="ECO:0000256" key="1">
    <source>
        <dbReference type="SAM" id="MobiDB-lite"/>
    </source>
</evidence>
<sequence length="504" mass="51404">MSPRRGWLGIRFDVWLVVWVWAPCAGCGDVAISVGCENGMEEDEVVDLSFLSMVGDCWRCVCVCCVCAVSQSVDCVGCGCLLPCCVLSLCVFSCCASLPLALPLVLSFTSPLGVQISGLTPATLGRMMATVMTTTALRREVCALLSLALLCCCASVCVAAAAATGTAVQSTELYSGTSAVNVSVEVSCADSNKKLQWRFPGQKDWNKCALAQGAHDYTVLPSIADQKNTVDQENTEYYTVGTSDSDDDVEVVTFDTVIEDPGRVGELLCLSAEQMYSAAKCNESCKSVGVETIAFTMEYLTDKESGVYKKWLVYNNSSNSAAVSTPGVCSLKTPVEEAPVKANGGSPEAAAVTPTAQVTAVGAPAAGQAAGSSSSAASGASSSAQTIEQRISPADPQAGNTSQLPTGEGVGRTDASGTTQTPSATPASGNGGASGAATAGAASQSGKPKYTKEANNSATTGAQGPGTSDSSAIATAWVHTPLLLLLLTALACAAGQRCGAATHE</sequence>
<organism evidence="4 5">
    <name type="scientific">Trypanosoma cruzi</name>
    <dbReference type="NCBI Taxonomy" id="5693"/>
    <lineage>
        <taxon>Eukaryota</taxon>
        <taxon>Discoba</taxon>
        <taxon>Euglenozoa</taxon>
        <taxon>Kinetoplastea</taxon>
        <taxon>Metakinetoplastina</taxon>
        <taxon>Trypanosomatida</taxon>
        <taxon>Trypanosomatidae</taxon>
        <taxon>Trypanosoma</taxon>
        <taxon>Schizotrypanum</taxon>
    </lineage>
</organism>
<reference evidence="4 5" key="1">
    <citation type="journal article" date="2019" name="Genome Biol. Evol.">
        <title>Nanopore Sequencing Significantly Improves Genome Assembly of the Protozoan Parasite Trypanosoma cruzi.</title>
        <authorList>
            <person name="Diaz-Viraque F."/>
            <person name="Pita S."/>
            <person name="Greif G."/>
            <person name="de Souza R.C.M."/>
            <person name="Iraola G."/>
            <person name="Robello C."/>
        </authorList>
    </citation>
    <scope>NUCLEOTIDE SEQUENCE [LARGE SCALE GENOMIC DNA]</scope>
    <source>
        <strain evidence="4 5">Berenice</strain>
    </source>
</reference>
<dbReference type="VEuPathDB" id="TriTrypDB:BCY84_08852"/>
<proteinExistence type="predicted"/>
<dbReference type="AlphaFoldDB" id="A0A7J6XQ89"/>
<feature type="signal peptide" evidence="3">
    <location>
        <begin position="1"/>
        <end position="27"/>
    </location>
</feature>
<evidence type="ECO:0000256" key="2">
    <source>
        <dbReference type="SAM" id="Phobius"/>
    </source>
</evidence>
<gene>
    <name evidence="4" type="ORF">ECC02_010847</name>
</gene>
<keyword evidence="2" id="KW-0472">Membrane</keyword>
<keyword evidence="2" id="KW-1133">Transmembrane helix</keyword>
<evidence type="ECO:0000313" key="5">
    <source>
        <dbReference type="Proteomes" id="UP000583944"/>
    </source>
</evidence>
<feature type="compositionally biased region" description="Low complexity" evidence="1">
    <location>
        <begin position="367"/>
        <end position="386"/>
    </location>
</feature>
<keyword evidence="3" id="KW-0732">Signal</keyword>
<evidence type="ECO:0008006" key="6">
    <source>
        <dbReference type="Google" id="ProtNLM"/>
    </source>
</evidence>
<dbReference type="OMA" id="CENGMEE"/>
<accession>A0A7J6XQ89</accession>
<feature type="compositionally biased region" description="Low complexity" evidence="1">
    <location>
        <begin position="435"/>
        <end position="446"/>
    </location>
</feature>
<dbReference type="VEuPathDB" id="TriTrypDB:ECC02_010847"/>
<evidence type="ECO:0000256" key="3">
    <source>
        <dbReference type="SAM" id="SignalP"/>
    </source>
</evidence>
<dbReference type="EMBL" id="JABDHM010000208">
    <property type="protein sequence ID" value="KAF5216393.1"/>
    <property type="molecule type" value="Genomic_DNA"/>
</dbReference>
<keyword evidence="2" id="KW-0812">Transmembrane</keyword>
<feature type="region of interest" description="Disordered" evidence="1">
    <location>
        <begin position="367"/>
        <end position="469"/>
    </location>
</feature>
<protein>
    <recommendedName>
        <fullName evidence="6">Mucin-like glycoprotein</fullName>
    </recommendedName>
</protein>
<dbReference type="Proteomes" id="UP000583944">
    <property type="component" value="Unassembled WGS sequence"/>
</dbReference>
<evidence type="ECO:0000313" key="4">
    <source>
        <dbReference type="EMBL" id="KAF5216393.1"/>
    </source>
</evidence>
<comment type="caution">
    <text evidence="4">The sequence shown here is derived from an EMBL/GenBank/DDBJ whole genome shotgun (WGS) entry which is preliminary data.</text>
</comment>
<name>A0A7J6XQ89_TRYCR</name>
<feature type="transmembrane region" description="Helical" evidence="2">
    <location>
        <begin position="141"/>
        <end position="163"/>
    </location>
</feature>
<feature type="compositionally biased region" description="Polar residues" evidence="1">
    <location>
        <begin position="453"/>
        <end position="469"/>
    </location>
</feature>